<protein>
    <submittedName>
        <fullName evidence="1">Uncharacterized protein</fullName>
    </submittedName>
</protein>
<dbReference type="AlphaFoldDB" id="A0A0B6ZX52"/>
<proteinExistence type="predicted"/>
<reference evidence="1" key="1">
    <citation type="submission" date="2014-12" db="EMBL/GenBank/DDBJ databases">
        <title>Insight into the proteome of Arion vulgaris.</title>
        <authorList>
            <person name="Aradska J."/>
            <person name="Bulat T."/>
            <person name="Smidak R."/>
            <person name="Sarate P."/>
            <person name="Gangsoo J."/>
            <person name="Sialana F."/>
            <person name="Bilban M."/>
            <person name="Lubec G."/>
        </authorList>
    </citation>
    <scope>NUCLEOTIDE SEQUENCE</scope>
    <source>
        <tissue evidence="1">Skin</tissue>
    </source>
</reference>
<dbReference type="EMBL" id="HACG01026308">
    <property type="protein sequence ID" value="CEK73173.1"/>
    <property type="molecule type" value="Transcribed_RNA"/>
</dbReference>
<organism evidence="1">
    <name type="scientific">Arion vulgaris</name>
    <dbReference type="NCBI Taxonomy" id="1028688"/>
    <lineage>
        <taxon>Eukaryota</taxon>
        <taxon>Metazoa</taxon>
        <taxon>Spiralia</taxon>
        <taxon>Lophotrochozoa</taxon>
        <taxon>Mollusca</taxon>
        <taxon>Gastropoda</taxon>
        <taxon>Heterobranchia</taxon>
        <taxon>Euthyneura</taxon>
        <taxon>Panpulmonata</taxon>
        <taxon>Eupulmonata</taxon>
        <taxon>Stylommatophora</taxon>
        <taxon>Helicina</taxon>
        <taxon>Arionoidea</taxon>
        <taxon>Arionidae</taxon>
        <taxon>Arion</taxon>
    </lineage>
</organism>
<accession>A0A0B6ZX52</accession>
<gene>
    <name evidence="1" type="primary">ORF85597</name>
</gene>
<name>A0A0B6ZX52_9EUPU</name>
<evidence type="ECO:0000313" key="1">
    <source>
        <dbReference type="EMBL" id="CEK73173.1"/>
    </source>
</evidence>
<sequence length="50" mass="5732">MVNTTYNIILKLANININVCDWNHEETEEWGSLRICGEANRGKSSNNQTH</sequence>